<dbReference type="Gene3D" id="1.10.287.950">
    <property type="entry name" value="Methyl-accepting chemotaxis protein"/>
    <property type="match status" value="1"/>
</dbReference>
<dbReference type="PANTHER" id="PTHR32089:SF112">
    <property type="entry name" value="LYSOZYME-LIKE PROTEIN-RELATED"/>
    <property type="match status" value="1"/>
</dbReference>
<keyword evidence="3 7" id="KW-0472">Membrane</keyword>
<keyword evidence="11" id="KW-1185">Reference proteome</keyword>
<dbReference type="SMART" id="SM00283">
    <property type="entry name" value="MA"/>
    <property type="match status" value="1"/>
</dbReference>
<dbReference type="Gene3D" id="6.10.340.10">
    <property type="match status" value="1"/>
</dbReference>
<dbReference type="Pfam" id="PF00015">
    <property type="entry name" value="MCPsignal"/>
    <property type="match status" value="1"/>
</dbReference>
<sequence>MKQTVGTKLFAGFLCMLVLMASLGWLGLRTEEQINGKAEEINESWLPKTIAIMNIKYQTEHFFSLQIQYASTTDLSKKGIIDAEAQQTLGQIQKQFEVYQSFPLSTEEEKYFQSLKAAWFNYQQAYQTLVEQSGAVSLADLLREADTMFQVTEGYLENLVRLCQEGAAAATKQAASLHESGRMQALISMGVSLLISLLLSVMLTRHIRQPLLQVVQAVKLVTKGQLGKADLVVKNRDEIGELANHVNEMRHKLREFAMQVHATAGHVTFSSDQLSRHAQETLEASNQIAFAMEEISAGSDATVASAEESAKAMEEMAVGIQRVAESTALLAETSVSAEQDARKGIHSLVRATAQMNAITAAMDESVSVIQQLGESSQQIQQIVEMITQIASQTNLLALNAAIEAARAGEHGRGFSVVAEEVRQLAESSDRFAKQIAALIKNVQGEADQAVVSMQRMAGDVHGGAAVVKEAESAFEQITRGMGQIASQVQEVSAITEEMSASVEQLSASSAQTASVVRGGAKQTHLIVGATQTQVRACEEVTSATLSLKTQAEELKRAVEWFR</sequence>
<evidence type="ECO:0000256" key="5">
    <source>
        <dbReference type="ARBA" id="ARBA00029447"/>
    </source>
</evidence>
<feature type="domain" description="Methyl-accepting transducer" evidence="8">
    <location>
        <begin position="277"/>
        <end position="513"/>
    </location>
</feature>
<evidence type="ECO:0000256" key="4">
    <source>
        <dbReference type="ARBA" id="ARBA00023224"/>
    </source>
</evidence>
<protein>
    <submittedName>
        <fullName evidence="10">Methyl-accepting chemotaxis protein</fullName>
    </submittedName>
</protein>
<dbReference type="Proteomes" id="UP000596248">
    <property type="component" value="Chromosome"/>
</dbReference>
<proteinExistence type="inferred from homology"/>
<gene>
    <name evidence="10" type="ORF">JNE38_04845</name>
</gene>
<feature type="domain" description="HAMP" evidence="9">
    <location>
        <begin position="205"/>
        <end position="258"/>
    </location>
</feature>
<dbReference type="InterPro" id="IPR003660">
    <property type="entry name" value="HAMP_dom"/>
</dbReference>
<dbReference type="InterPro" id="IPR004089">
    <property type="entry name" value="MCPsignal_dom"/>
</dbReference>
<organism evidence="10 11">
    <name type="scientific">Brevibacillus choshinensis</name>
    <dbReference type="NCBI Taxonomy" id="54911"/>
    <lineage>
        <taxon>Bacteria</taxon>
        <taxon>Bacillati</taxon>
        <taxon>Bacillota</taxon>
        <taxon>Bacilli</taxon>
        <taxon>Bacillales</taxon>
        <taxon>Paenibacillaceae</taxon>
        <taxon>Brevibacillus</taxon>
    </lineage>
</organism>
<keyword evidence="7" id="KW-0812">Transmembrane</keyword>
<evidence type="ECO:0000256" key="2">
    <source>
        <dbReference type="ARBA" id="ARBA00022475"/>
    </source>
</evidence>
<dbReference type="PROSITE" id="PS50885">
    <property type="entry name" value="HAMP"/>
    <property type="match status" value="1"/>
</dbReference>
<dbReference type="Pfam" id="PF00672">
    <property type="entry name" value="HAMP"/>
    <property type="match status" value="1"/>
</dbReference>
<evidence type="ECO:0000259" key="9">
    <source>
        <dbReference type="PROSITE" id="PS50885"/>
    </source>
</evidence>
<evidence type="ECO:0000313" key="10">
    <source>
        <dbReference type="EMBL" id="QRG68504.1"/>
    </source>
</evidence>
<evidence type="ECO:0000256" key="7">
    <source>
        <dbReference type="SAM" id="Phobius"/>
    </source>
</evidence>
<keyword evidence="7" id="KW-1133">Transmembrane helix</keyword>
<accession>A0ABX7FS24</accession>
<dbReference type="InterPro" id="IPR004090">
    <property type="entry name" value="Chemotax_Me-accpt_rcpt"/>
</dbReference>
<comment type="subcellular location">
    <subcellularLocation>
        <location evidence="1">Cell membrane</location>
    </subcellularLocation>
</comment>
<dbReference type="CDD" id="cd11386">
    <property type="entry name" value="MCP_signal"/>
    <property type="match status" value="1"/>
</dbReference>
<feature type="transmembrane region" description="Helical" evidence="7">
    <location>
        <begin position="6"/>
        <end position="28"/>
    </location>
</feature>
<evidence type="ECO:0000256" key="6">
    <source>
        <dbReference type="PROSITE-ProRule" id="PRU00284"/>
    </source>
</evidence>
<comment type="similarity">
    <text evidence="5">Belongs to the methyl-accepting chemotaxis (MCP) protein family.</text>
</comment>
<keyword evidence="2" id="KW-1003">Cell membrane</keyword>
<dbReference type="SMART" id="SM00304">
    <property type="entry name" value="HAMP"/>
    <property type="match status" value="1"/>
</dbReference>
<evidence type="ECO:0000256" key="1">
    <source>
        <dbReference type="ARBA" id="ARBA00004236"/>
    </source>
</evidence>
<evidence type="ECO:0000256" key="3">
    <source>
        <dbReference type="ARBA" id="ARBA00023136"/>
    </source>
</evidence>
<evidence type="ECO:0000313" key="11">
    <source>
        <dbReference type="Proteomes" id="UP000596248"/>
    </source>
</evidence>
<dbReference type="PRINTS" id="PR00260">
    <property type="entry name" value="CHEMTRNSDUCR"/>
</dbReference>
<dbReference type="SUPFAM" id="SSF58104">
    <property type="entry name" value="Methyl-accepting chemotaxis protein (MCP) signaling domain"/>
    <property type="match status" value="1"/>
</dbReference>
<dbReference type="EMBL" id="CP069127">
    <property type="protein sequence ID" value="QRG68504.1"/>
    <property type="molecule type" value="Genomic_DNA"/>
</dbReference>
<dbReference type="Pfam" id="PF12729">
    <property type="entry name" value="4HB_MCP_1"/>
    <property type="match status" value="1"/>
</dbReference>
<dbReference type="RefSeq" id="WP_203355504.1">
    <property type="nucleotide sequence ID" value="NZ_CP069127.1"/>
</dbReference>
<dbReference type="PROSITE" id="PS50111">
    <property type="entry name" value="CHEMOTAXIS_TRANSDUC_2"/>
    <property type="match status" value="1"/>
</dbReference>
<evidence type="ECO:0000259" key="8">
    <source>
        <dbReference type="PROSITE" id="PS50111"/>
    </source>
</evidence>
<dbReference type="InterPro" id="IPR024478">
    <property type="entry name" value="HlyB_4HB_MCP"/>
</dbReference>
<keyword evidence="4 6" id="KW-0807">Transducer</keyword>
<name>A0ABX7FS24_BRECH</name>
<dbReference type="PANTHER" id="PTHR32089">
    <property type="entry name" value="METHYL-ACCEPTING CHEMOTAXIS PROTEIN MCPB"/>
    <property type="match status" value="1"/>
</dbReference>
<dbReference type="CDD" id="cd06225">
    <property type="entry name" value="HAMP"/>
    <property type="match status" value="1"/>
</dbReference>
<reference evidence="10 11" key="1">
    <citation type="submission" date="2021-01" db="EMBL/GenBank/DDBJ databases">
        <title>Identification of strong promoters based on the transcriptome of Brevibacillus choshinensis.</title>
        <authorList>
            <person name="Yao D."/>
            <person name="Zhang K."/>
            <person name="Wu J."/>
        </authorList>
    </citation>
    <scope>NUCLEOTIDE SEQUENCE [LARGE SCALE GENOMIC DNA]</scope>
    <source>
        <strain evidence="10 11">HPD31-SP3</strain>
    </source>
</reference>